<dbReference type="AlphaFoldDB" id="A0A8W8I6Z8"/>
<dbReference type="Pfam" id="PF11838">
    <property type="entry name" value="ERAP1_C"/>
    <property type="match status" value="1"/>
</dbReference>
<dbReference type="GO" id="GO:0008270">
    <property type="term" value="F:zinc ion binding"/>
    <property type="evidence" value="ECO:0007669"/>
    <property type="project" value="UniProtKB-UniRule"/>
</dbReference>
<dbReference type="GO" id="GO:0005737">
    <property type="term" value="C:cytoplasm"/>
    <property type="evidence" value="ECO:0007669"/>
    <property type="project" value="TreeGrafter"/>
</dbReference>
<dbReference type="GO" id="GO:0043171">
    <property type="term" value="P:peptide catabolic process"/>
    <property type="evidence" value="ECO:0007669"/>
    <property type="project" value="TreeGrafter"/>
</dbReference>
<keyword evidence="8 15" id="KW-0862">Zinc</keyword>
<evidence type="ECO:0000313" key="24">
    <source>
        <dbReference type="Proteomes" id="UP000005408"/>
    </source>
</evidence>
<dbReference type="Proteomes" id="UP000005408">
    <property type="component" value="Unassembled WGS sequence"/>
</dbReference>
<keyword evidence="11 17" id="KW-0482">Metalloprotease</keyword>
<keyword evidence="6 15" id="KW-0479">Metal-binding</keyword>
<feature type="active site" description="Proton acceptor" evidence="14">
    <location>
        <position position="349"/>
    </location>
</feature>
<sequence length="736" mass="84337">MAKFILLMFICYHCGLDPVFGLLSKRNVSSESLSSLNQEASEGFLWNNIRLPQSVIPLEYDIFLHPNLTEARFSGKVEIKCVIRETTNFVVLHSKDLVISQTTLTTIPSNEQKEVRMQMKNDTDQLFLIMEDAIPKDAEILITIVFDGILGINGDGFYLSEFFTSNKSSRYLASTQFEPTSARKAFPCFDEPALKANFSMSIVREKKHISLFNMPRVDSIPRKNNLVLDTFQQSVKMSTYLVAFAVGEYKGKSKLTKSGVNMTVFYDRTSLMETVDFSLDAGGTILDYFNTLFEVSYPLPNLDMIAVPYHKAAAMENWGLITYRKPYLVIPINSGYRWKYRAVSVIAHEIAHQWFGNIVTMQWWDDLWLNEGVASFMQYLGLQAFDNDWSMKNFFTEKINSMMSEDFTNSRALNQPVAVPDFSIFNGVTYAKGASIVRMVRGLLGEKAFMNGIKTYLNQNKYSNVVSDDLWQALSNSSDDGIDLKAVMSIWMGERAYPLVTVRRNHSEIQISQEPFILKNNTTSRTTPIWTIPFQYGILDQQGHFSRKMFLLREETATIKISGHFKLVKGNYRDDGYYRVNYDPESWKAITDQLMTNHEIFSPGERAHLLNDAVSIFARTKPLNMSVVMDLLNYMEKETDFLPWFSASHSFGILIKLRLKDIKPEVKVLMQKFATVATKALELIENQLQAKENNKGYKDAMKEYMVNLIRRINSRVSDSSPSTLRPSTDKFTQKMD</sequence>
<evidence type="ECO:0000256" key="1">
    <source>
        <dbReference type="ARBA" id="ARBA00004606"/>
    </source>
</evidence>
<evidence type="ECO:0000256" key="15">
    <source>
        <dbReference type="PIRSR" id="PIRSR634016-3"/>
    </source>
</evidence>
<dbReference type="FunFam" id="1.10.390.10:FF:000006">
    <property type="entry name" value="Puromycin-sensitive aminopeptidase"/>
    <property type="match status" value="1"/>
</dbReference>
<evidence type="ECO:0000256" key="9">
    <source>
        <dbReference type="ARBA" id="ARBA00022968"/>
    </source>
</evidence>
<evidence type="ECO:0000256" key="8">
    <source>
        <dbReference type="ARBA" id="ARBA00022833"/>
    </source>
</evidence>
<evidence type="ECO:0000256" key="7">
    <source>
        <dbReference type="ARBA" id="ARBA00022801"/>
    </source>
</evidence>
<feature type="binding site" evidence="15">
    <location>
        <position position="371"/>
    </location>
    <ligand>
        <name>Zn(2+)</name>
        <dbReference type="ChEBI" id="CHEBI:29105"/>
        <note>catalytic</note>
    </ligand>
</feature>
<evidence type="ECO:0000256" key="4">
    <source>
        <dbReference type="ARBA" id="ARBA00022670"/>
    </source>
</evidence>
<dbReference type="FunFam" id="2.60.40.1730:FF:000001">
    <property type="entry name" value="Leucyl-cystinyl aminopeptidase"/>
    <property type="match status" value="1"/>
</dbReference>
<feature type="region of interest" description="Disordered" evidence="18">
    <location>
        <begin position="717"/>
        <end position="736"/>
    </location>
</feature>
<keyword evidence="19" id="KW-0732">Signal</keyword>
<evidence type="ECO:0000256" key="5">
    <source>
        <dbReference type="ARBA" id="ARBA00022692"/>
    </source>
</evidence>
<dbReference type="SUPFAM" id="SSF63737">
    <property type="entry name" value="Leukotriene A4 hydrolase N-terminal domain"/>
    <property type="match status" value="1"/>
</dbReference>
<feature type="signal peptide" evidence="19">
    <location>
        <begin position="1"/>
        <end position="21"/>
    </location>
</feature>
<keyword evidence="4 17" id="KW-0645">Protease</keyword>
<dbReference type="InterPro" id="IPR001930">
    <property type="entry name" value="Peptidase_M1"/>
</dbReference>
<comment type="subcellular location">
    <subcellularLocation>
        <location evidence="1">Membrane</location>
        <topology evidence="1">Single-pass type II membrane protein</topology>
    </subcellularLocation>
</comment>
<evidence type="ECO:0000256" key="17">
    <source>
        <dbReference type="RuleBase" id="RU364040"/>
    </source>
</evidence>
<dbReference type="EnsemblMetazoa" id="G12781.3">
    <property type="protein sequence ID" value="G12781.3:cds"/>
    <property type="gene ID" value="G12781"/>
</dbReference>
<feature type="site" description="Transition state stabilizer" evidence="16">
    <location>
        <position position="430"/>
    </location>
</feature>
<keyword evidence="12" id="KW-0472">Membrane</keyword>
<dbReference type="GO" id="GO:0070006">
    <property type="term" value="F:metalloaminopeptidase activity"/>
    <property type="evidence" value="ECO:0007669"/>
    <property type="project" value="TreeGrafter"/>
</dbReference>
<evidence type="ECO:0000256" key="12">
    <source>
        <dbReference type="ARBA" id="ARBA00023136"/>
    </source>
</evidence>
<dbReference type="GO" id="GO:0005615">
    <property type="term" value="C:extracellular space"/>
    <property type="evidence" value="ECO:0007669"/>
    <property type="project" value="TreeGrafter"/>
</dbReference>
<feature type="compositionally biased region" description="Polar residues" evidence="18">
    <location>
        <begin position="717"/>
        <end position="726"/>
    </location>
</feature>
<dbReference type="Gene3D" id="1.10.390.10">
    <property type="entry name" value="Neutral Protease Domain 2"/>
    <property type="match status" value="1"/>
</dbReference>
<proteinExistence type="inferred from homology"/>
<dbReference type="EC" id="3.4.11.-" evidence="17"/>
<feature type="binding site" evidence="15">
    <location>
        <position position="352"/>
    </location>
    <ligand>
        <name>Zn(2+)</name>
        <dbReference type="ChEBI" id="CHEBI:29105"/>
        <note>catalytic</note>
    </ligand>
</feature>
<keyword evidence="10" id="KW-1133">Transmembrane helix</keyword>
<dbReference type="InterPro" id="IPR024571">
    <property type="entry name" value="ERAP1-like_C_dom"/>
</dbReference>
<dbReference type="OrthoDB" id="10031169at2759"/>
<dbReference type="InterPro" id="IPR045357">
    <property type="entry name" value="Aminopeptidase_N-like_N"/>
</dbReference>
<keyword evidence="13" id="KW-0325">Glycoprotein</keyword>
<evidence type="ECO:0000256" key="19">
    <source>
        <dbReference type="SAM" id="SignalP"/>
    </source>
</evidence>
<feature type="compositionally biased region" description="Basic and acidic residues" evidence="18">
    <location>
        <begin position="727"/>
        <end position="736"/>
    </location>
</feature>
<feature type="domain" description="Aminopeptidase N-like N-terminal" evidence="22">
    <location>
        <begin position="57"/>
        <end position="241"/>
    </location>
</feature>
<dbReference type="InterPro" id="IPR042097">
    <property type="entry name" value="Aminopeptidase_N-like_N_sf"/>
</dbReference>
<evidence type="ECO:0000256" key="18">
    <source>
        <dbReference type="SAM" id="MobiDB-lite"/>
    </source>
</evidence>
<evidence type="ECO:0000256" key="6">
    <source>
        <dbReference type="ARBA" id="ARBA00022723"/>
    </source>
</evidence>
<comment type="cofactor">
    <cofactor evidence="15 17">
        <name>Zn(2+)</name>
        <dbReference type="ChEBI" id="CHEBI:29105"/>
    </cofactor>
    <text evidence="15 17">Binds 1 zinc ion per subunit.</text>
</comment>
<dbReference type="SUPFAM" id="SSF55486">
    <property type="entry name" value="Metalloproteases ('zincins'), catalytic domain"/>
    <property type="match status" value="1"/>
</dbReference>
<evidence type="ECO:0000256" key="16">
    <source>
        <dbReference type="PIRSR" id="PIRSR634016-4"/>
    </source>
</evidence>
<feature type="domain" description="ERAP1-like C-terminal" evidence="21">
    <location>
        <begin position="567"/>
        <end position="683"/>
    </location>
</feature>
<evidence type="ECO:0000256" key="2">
    <source>
        <dbReference type="ARBA" id="ARBA00010136"/>
    </source>
</evidence>
<protein>
    <recommendedName>
        <fullName evidence="17">Aminopeptidase</fullName>
        <ecNumber evidence="17">3.4.11.-</ecNumber>
    </recommendedName>
</protein>
<dbReference type="EnsemblMetazoa" id="G12781.4">
    <property type="protein sequence ID" value="G12781.4:cds"/>
    <property type="gene ID" value="G12781"/>
</dbReference>
<dbReference type="CDD" id="cd09601">
    <property type="entry name" value="M1_APN-Q_like"/>
    <property type="match status" value="1"/>
</dbReference>
<accession>A0A8W8I6Z8</accession>
<feature type="binding site" evidence="15">
    <location>
        <position position="348"/>
    </location>
    <ligand>
        <name>Zn(2+)</name>
        <dbReference type="ChEBI" id="CHEBI:29105"/>
        <note>catalytic</note>
    </ligand>
</feature>
<dbReference type="InterPro" id="IPR034016">
    <property type="entry name" value="M1_APN-typ"/>
</dbReference>
<dbReference type="GO" id="GO:0006508">
    <property type="term" value="P:proteolysis"/>
    <property type="evidence" value="ECO:0007669"/>
    <property type="project" value="UniProtKB-KW"/>
</dbReference>
<evidence type="ECO:0000259" key="21">
    <source>
        <dbReference type="Pfam" id="PF11838"/>
    </source>
</evidence>
<evidence type="ECO:0000256" key="14">
    <source>
        <dbReference type="PIRSR" id="PIRSR634016-1"/>
    </source>
</evidence>
<evidence type="ECO:0000256" key="11">
    <source>
        <dbReference type="ARBA" id="ARBA00023049"/>
    </source>
</evidence>
<organism evidence="23 24">
    <name type="scientific">Magallana gigas</name>
    <name type="common">Pacific oyster</name>
    <name type="synonym">Crassostrea gigas</name>
    <dbReference type="NCBI Taxonomy" id="29159"/>
    <lineage>
        <taxon>Eukaryota</taxon>
        <taxon>Metazoa</taxon>
        <taxon>Spiralia</taxon>
        <taxon>Lophotrochozoa</taxon>
        <taxon>Mollusca</taxon>
        <taxon>Bivalvia</taxon>
        <taxon>Autobranchia</taxon>
        <taxon>Pteriomorphia</taxon>
        <taxon>Ostreida</taxon>
        <taxon>Ostreoidea</taxon>
        <taxon>Ostreidae</taxon>
        <taxon>Magallana</taxon>
    </lineage>
</organism>
<dbReference type="InterPro" id="IPR027268">
    <property type="entry name" value="Peptidase_M4/M1_CTD_sf"/>
</dbReference>
<dbReference type="Gene3D" id="1.10.3480.20">
    <property type="match status" value="1"/>
</dbReference>
<keyword evidence="24" id="KW-1185">Reference proteome</keyword>
<evidence type="ECO:0000259" key="20">
    <source>
        <dbReference type="Pfam" id="PF01433"/>
    </source>
</evidence>
<reference evidence="23" key="1">
    <citation type="submission" date="2022-08" db="UniProtKB">
        <authorList>
            <consortium name="EnsemblMetazoa"/>
        </authorList>
    </citation>
    <scope>IDENTIFICATION</scope>
    <source>
        <strain evidence="23">05x7-T-G4-1.051#20</strain>
    </source>
</reference>
<keyword evidence="3 17" id="KW-0031">Aminopeptidase</keyword>
<dbReference type="Pfam" id="PF17900">
    <property type="entry name" value="Peptidase_M1_N"/>
    <property type="match status" value="1"/>
</dbReference>
<evidence type="ECO:0000256" key="10">
    <source>
        <dbReference type="ARBA" id="ARBA00022989"/>
    </source>
</evidence>
<keyword evidence="5" id="KW-0812">Transmembrane</keyword>
<evidence type="ECO:0000313" key="23">
    <source>
        <dbReference type="EnsemblMetazoa" id="G12781.3:cds"/>
    </source>
</evidence>
<dbReference type="InterPro" id="IPR050344">
    <property type="entry name" value="Peptidase_M1_aminopeptidases"/>
</dbReference>
<dbReference type="PANTHER" id="PTHR11533:SF299">
    <property type="entry name" value="AMINOPEPTIDASE"/>
    <property type="match status" value="1"/>
</dbReference>
<name>A0A8W8I6Z8_MAGGI</name>
<dbReference type="GO" id="GO:0042277">
    <property type="term" value="F:peptide binding"/>
    <property type="evidence" value="ECO:0007669"/>
    <property type="project" value="TreeGrafter"/>
</dbReference>
<evidence type="ECO:0000256" key="3">
    <source>
        <dbReference type="ARBA" id="ARBA00022438"/>
    </source>
</evidence>
<keyword evidence="7 17" id="KW-0378">Hydrolase</keyword>
<dbReference type="PRINTS" id="PR00756">
    <property type="entry name" value="ALADIPTASE"/>
</dbReference>
<evidence type="ECO:0000259" key="22">
    <source>
        <dbReference type="Pfam" id="PF17900"/>
    </source>
</evidence>
<evidence type="ECO:0000256" key="13">
    <source>
        <dbReference type="ARBA" id="ARBA00023180"/>
    </source>
</evidence>
<keyword evidence="9" id="KW-0735">Signal-anchor</keyword>
<dbReference type="PANTHER" id="PTHR11533">
    <property type="entry name" value="PROTEASE M1 ZINC METALLOPROTEASE"/>
    <property type="match status" value="1"/>
</dbReference>
<dbReference type="Gene3D" id="2.60.40.1730">
    <property type="entry name" value="tricorn interacting facor f3 domain"/>
    <property type="match status" value="1"/>
</dbReference>
<dbReference type="Gene3D" id="2.60.40.1910">
    <property type="match status" value="1"/>
</dbReference>
<dbReference type="InterPro" id="IPR014782">
    <property type="entry name" value="Peptidase_M1_dom"/>
</dbReference>
<comment type="similarity">
    <text evidence="2 17">Belongs to the peptidase M1 family.</text>
</comment>
<feature type="chain" id="PRO_5042430771" description="Aminopeptidase" evidence="19">
    <location>
        <begin position="22"/>
        <end position="736"/>
    </location>
</feature>
<feature type="domain" description="Peptidase M1 membrane alanine aminopeptidase" evidence="20">
    <location>
        <begin position="277"/>
        <end position="491"/>
    </location>
</feature>
<dbReference type="Pfam" id="PF01433">
    <property type="entry name" value="Peptidase_M1"/>
    <property type="match status" value="1"/>
</dbReference>
<dbReference type="GO" id="GO:0016020">
    <property type="term" value="C:membrane"/>
    <property type="evidence" value="ECO:0007669"/>
    <property type="project" value="UniProtKB-SubCell"/>
</dbReference>
<dbReference type="OMA" id="VNADLWY"/>